<dbReference type="Proteomes" id="UP000612362">
    <property type="component" value="Unassembled WGS sequence"/>
</dbReference>
<dbReference type="AlphaFoldDB" id="A0A8J3MU37"/>
<evidence type="ECO:0000313" key="2">
    <source>
        <dbReference type="Proteomes" id="UP000612362"/>
    </source>
</evidence>
<sequence length="56" mass="6259">MVPFDIDVSYAIHETNYLALRGSYNGLHLLLSPFVPSPCYVAEMNVSDANLLEETQ</sequence>
<gene>
    <name evidence="1" type="ORF">KSX_31830</name>
</gene>
<proteinExistence type="predicted"/>
<evidence type="ECO:0000313" key="1">
    <source>
        <dbReference type="EMBL" id="GHO45020.1"/>
    </source>
</evidence>
<keyword evidence="2" id="KW-1185">Reference proteome</keyword>
<dbReference type="EMBL" id="BNJF01000001">
    <property type="protein sequence ID" value="GHO45020.1"/>
    <property type="molecule type" value="Genomic_DNA"/>
</dbReference>
<organism evidence="1 2">
    <name type="scientific">Ktedonospora formicarum</name>
    <dbReference type="NCBI Taxonomy" id="2778364"/>
    <lineage>
        <taxon>Bacteria</taxon>
        <taxon>Bacillati</taxon>
        <taxon>Chloroflexota</taxon>
        <taxon>Ktedonobacteria</taxon>
        <taxon>Ktedonobacterales</taxon>
        <taxon>Ktedonobacteraceae</taxon>
        <taxon>Ktedonospora</taxon>
    </lineage>
</organism>
<reference evidence="1" key="1">
    <citation type="submission" date="2020-10" db="EMBL/GenBank/DDBJ databases">
        <title>Taxonomic study of unclassified bacteria belonging to the class Ktedonobacteria.</title>
        <authorList>
            <person name="Yabe S."/>
            <person name="Wang C.M."/>
            <person name="Zheng Y."/>
            <person name="Sakai Y."/>
            <person name="Cavaletti L."/>
            <person name="Monciardini P."/>
            <person name="Donadio S."/>
        </authorList>
    </citation>
    <scope>NUCLEOTIDE SEQUENCE</scope>
    <source>
        <strain evidence="1">SOSP1-1</strain>
    </source>
</reference>
<comment type="caution">
    <text evidence="1">The sequence shown here is derived from an EMBL/GenBank/DDBJ whole genome shotgun (WGS) entry which is preliminary data.</text>
</comment>
<protein>
    <submittedName>
        <fullName evidence="1">Uncharacterized protein</fullName>
    </submittedName>
</protein>
<name>A0A8J3MU37_9CHLR</name>
<accession>A0A8J3MU37</accession>